<dbReference type="Proteomes" id="UP000053268">
    <property type="component" value="Unassembled WGS sequence"/>
</dbReference>
<dbReference type="Pfam" id="PF03722">
    <property type="entry name" value="Hemocyanin_N"/>
    <property type="match status" value="1"/>
</dbReference>
<dbReference type="SUPFAM" id="SSF48056">
    <property type="entry name" value="Di-copper centre-containing domain"/>
    <property type="match status" value="1"/>
</dbReference>
<dbReference type="PANTHER" id="PTHR11511:SF5">
    <property type="entry name" value="FAT-BODY PROTEIN 1-RELATED"/>
    <property type="match status" value="1"/>
</dbReference>
<dbReference type="Gene3D" id="1.20.1370.10">
    <property type="entry name" value="Hemocyanin, N-terminal domain"/>
    <property type="match status" value="1"/>
</dbReference>
<dbReference type="InterPro" id="IPR000896">
    <property type="entry name" value="Hemocyanin/hexamerin_mid_dom"/>
</dbReference>
<dbReference type="Gene3D" id="1.10.1280.10">
    <property type="entry name" value="Di-copper center containing domain from catechol oxidase"/>
    <property type="match status" value="1"/>
</dbReference>
<dbReference type="InterPro" id="IPR013788">
    <property type="entry name" value="Hemocyanin/hexamerin"/>
</dbReference>
<dbReference type="InterPro" id="IPR008922">
    <property type="entry name" value="Di-copper_centre_dom_sf"/>
</dbReference>
<dbReference type="PROSITE" id="PS00210">
    <property type="entry name" value="HEMOCYANIN_2"/>
    <property type="match status" value="1"/>
</dbReference>
<evidence type="ECO:0000259" key="4">
    <source>
        <dbReference type="Pfam" id="PF00372"/>
    </source>
</evidence>
<dbReference type="STRING" id="66420.A0A194PVL4"/>
<evidence type="ECO:0000256" key="1">
    <source>
        <dbReference type="ARBA" id="ARBA00022761"/>
    </source>
</evidence>
<dbReference type="InterPro" id="IPR037020">
    <property type="entry name" value="Hemocyanin_C_sf"/>
</dbReference>
<dbReference type="SUPFAM" id="SSF48050">
    <property type="entry name" value="Hemocyanin, N-terminal domain"/>
    <property type="match status" value="1"/>
</dbReference>
<dbReference type="GO" id="GO:0045735">
    <property type="term" value="F:nutrient reservoir activity"/>
    <property type="evidence" value="ECO:0007669"/>
    <property type="project" value="UniProtKB-KW"/>
</dbReference>
<dbReference type="SUPFAM" id="SSF81296">
    <property type="entry name" value="E set domains"/>
    <property type="match status" value="1"/>
</dbReference>
<sequence length="706" mass="82202">MARLVLCVLALLACGLADPVHKVQQKIADHEFLQHQVEVLNLFYHIHEPIHEPELQHWDQWDLIQNIEKYTNETAVKLYSELVKADLILPRGVPFSILEPTHLLEAKLLYNVLYSAKDFTTFYKTAVFVRNKVNEGLFVYVLSVVLLHHPGTQGIVIPPIYDIFPSYFHNAHVLTTAQRINTHGKQWIEHYPSTYVWDENVVIRWNDTVWPYFTDDYTLTYFTHDVNLNAYYYNHNLLYPYWLGGQETPLIKDRRGEFWWFLHKQIITRYYLERLSNGFGEIPVLDFNVVKQGYVPQISYHNGIPFPVRPNHFHLDQPEFVEAIEKIVDYEHRVREAIDRGYVVNHVGEHINIHTPEAIDILGRLIEGGVDSPNPKYYKDFISIWKALLGNTLWHKQRYHNDLVALVVPSVLEHYQTALRDPAFYSIWKRVLGLFTAWQKTLPSYDVHQLTVPSVTIKSVEVDKLVTFFENVYLNVTNHLHLNEHESKAVADDVTVLVQRPQLNHKVFTVRVNVTSEVAKTVLVKFFLAPKYDSNGEEIPLHLNTENFYLLDIFPYDLPVGNVVIKRESTDNWLTIRNWTPGYEVYEKAYNALHGKGQFVLDRTHRLNGFPDHLLLPKGRVGGFPFVLLVHISEFRPSKIPQGSNYDPIVSYGLGSGARWLSDEPFGYPVDRPLYQWQADLVPNLHIEDVHIFHKHVPEVVVPQVV</sequence>
<evidence type="ECO:0000256" key="3">
    <source>
        <dbReference type="SAM" id="SignalP"/>
    </source>
</evidence>
<dbReference type="GO" id="GO:0005615">
    <property type="term" value="C:extracellular space"/>
    <property type="evidence" value="ECO:0007669"/>
    <property type="project" value="UniProtKB-ARBA"/>
</dbReference>
<feature type="domain" description="Hemocyanin middle" evidence="4">
    <location>
        <begin position="159"/>
        <end position="435"/>
    </location>
</feature>
<dbReference type="InterPro" id="IPR005203">
    <property type="entry name" value="Hemocyanin_C"/>
</dbReference>
<dbReference type="InterPro" id="IPR014756">
    <property type="entry name" value="Ig_E-set"/>
</dbReference>
<dbReference type="EMBL" id="KQ459591">
    <property type="protein sequence ID" value="KPI97033.1"/>
    <property type="molecule type" value="Genomic_DNA"/>
</dbReference>
<dbReference type="PANTHER" id="PTHR11511">
    <property type="entry name" value="LARVAL STORAGE PROTEIN/PHENOLOXIDASE"/>
    <property type="match status" value="1"/>
</dbReference>
<dbReference type="PRINTS" id="PR00187">
    <property type="entry name" value="HAEMOCYANIN"/>
</dbReference>
<proteinExistence type="inferred from homology"/>
<name>A0A194PVL4_PAPXU</name>
<comment type="similarity">
    <text evidence="2">Belongs to the hemocyanin family.</text>
</comment>
<dbReference type="Pfam" id="PF00372">
    <property type="entry name" value="Hemocyanin_M"/>
    <property type="match status" value="1"/>
</dbReference>
<keyword evidence="1" id="KW-0758">Storage protein</keyword>
<dbReference type="AlphaFoldDB" id="A0A194PVL4"/>
<keyword evidence="8" id="KW-1185">Reference proteome</keyword>
<reference evidence="7 8" key="1">
    <citation type="journal article" date="2015" name="Nat. Commun.">
        <title>Outbred genome sequencing and CRISPR/Cas9 gene editing in butterflies.</title>
        <authorList>
            <person name="Li X."/>
            <person name="Fan D."/>
            <person name="Zhang W."/>
            <person name="Liu G."/>
            <person name="Zhang L."/>
            <person name="Zhao L."/>
            <person name="Fang X."/>
            <person name="Chen L."/>
            <person name="Dong Y."/>
            <person name="Chen Y."/>
            <person name="Ding Y."/>
            <person name="Zhao R."/>
            <person name="Feng M."/>
            <person name="Zhu Y."/>
            <person name="Feng Y."/>
            <person name="Jiang X."/>
            <person name="Zhu D."/>
            <person name="Xiang H."/>
            <person name="Feng X."/>
            <person name="Li S."/>
            <person name="Wang J."/>
            <person name="Zhang G."/>
            <person name="Kronforst M.R."/>
            <person name="Wang W."/>
        </authorList>
    </citation>
    <scope>NUCLEOTIDE SEQUENCE [LARGE SCALE GENOMIC DNA]</scope>
    <source>
        <strain evidence="7">Ya'a_city_454_Px</strain>
        <tissue evidence="7">Whole body</tissue>
    </source>
</reference>
<dbReference type="InterPro" id="IPR005204">
    <property type="entry name" value="Hemocyanin_N"/>
</dbReference>
<dbReference type="Gene3D" id="2.60.40.1520">
    <property type="entry name" value="Hemocyanin, C-terminal domain"/>
    <property type="match status" value="1"/>
</dbReference>
<evidence type="ECO:0000313" key="8">
    <source>
        <dbReference type="Proteomes" id="UP000053268"/>
    </source>
</evidence>
<dbReference type="InterPro" id="IPR036697">
    <property type="entry name" value="Hemocyanin_N_sf"/>
</dbReference>
<evidence type="ECO:0000256" key="2">
    <source>
        <dbReference type="ARBA" id="ARBA00038082"/>
    </source>
</evidence>
<dbReference type="Pfam" id="PF03723">
    <property type="entry name" value="Hemocyanin_C"/>
    <property type="match status" value="1"/>
</dbReference>
<evidence type="ECO:0000313" key="7">
    <source>
        <dbReference type="EMBL" id="KPI97033.1"/>
    </source>
</evidence>
<keyword evidence="3" id="KW-0732">Signal</keyword>
<evidence type="ECO:0000259" key="6">
    <source>
        <dbReference type="Pfam" id="PF03723"/>
    </source>
</evidence>
<protein>
    <submittedName>
        <fullName evidence="7">Acidic juvenile hormone-suppressible protein 1</fullName>
    </submittedName>
</protein>
<feature type="signal peptide" evidence="3">
    <location>
        <begin position="1"/>
        <end position="17"/>
    </location>
</feature>
<gene>
    <name evidence="7" type="ORF">RR46_05650</name>
</gene>
<feature type="domain" description="Hemocyanin N-terminal" evidence="5">
    <location>
        <begin position="32"/>
        <end position="154"/>
    </location>
</feature>
<feature type="domain" description="Hemocyanin C-terminal" evidence="6">
    <location>
        <begin position="445"/>
        <end position="694"/>
    </location>
</feature>
<evidence type="ECO:0000259" key="5">
    <source>
        <dbReference type="Pfam" id="PF03722"/>
    </source>
</evidence>
<feature type="chain" id="PRO_5008263736" evidence="3">
    <location>
        <begin position="18"/>
        <end position="706"/>
    </location>
</feature>
<organism evidence="7 8">
    <name type="scientific">Papilio xuthus</name>
    <name type="common">Asian swallowtail butterfly</name>
    <dbReference type="NCBI Taxonomy" id="66420"/>
    <lineage>
        <taxon>Eukaryota</taxon>
        <taxon>Metazoa</taxon>
        <taxon>Ecdysozoa</taxon>
        <taxon>Arthropoda</taxon>
        <taxon>Hexapoda</taxon>
        <taxon>Insecta</taxon>
        <taxon>Pterygota</taxon>
        <taxon>Neoptera</taxon>
        <taxon>Endopterygota</taxon>
        <taxon>Lepidoptera</taxon>
        <taxon>Glossata</taxon>
        <taxon>Ditrysia</taxon>
        <taxon>Papilionoidea</taxon>
        <taxon>Papilionidae</taxon>
        <taxon>Papilioninae</taxon>
        <taxon>Papilio</taxon>
    </lineage>
</organism>
<accession>A0A194PVL4</accession>